<dbReference type="EC" id="2.7.13.3" evidence="2"/>
<dbReference type="InterPro" id="IPR003594">
    <property type="entry name" value="HATPase_dom"/>
</dbReference>
<dbReference type="SMART" id="SM00387">
    <property type="entry name" value="HATPase_c"/>
    <property type="match status" value="1"/>
</dbReference>
<dbReference type="PROSITE" id="PS50011">
    <property type="entry name" value="PROTEIN_KINASE_DOM"/>
    <property type="match status" value="1"/>
</dbReference>
<proteinExistence type="predicted"/>
<sequence length="1717" mass="185880">MNSRSQVHDVSDQGAASARKSSYIMTNDLAARLGRKESSWWSTLRVLHQTTASNVDNRLVVDAQDRQWQLRLADWNTPAASRLQFEASLALALGDELAEVPAFIAENDRLALVYPVRSAQTLADLPQPAMEIRAFLDLATAAADALMQMHAAGIVHGRLAPTRLLLGEDGRIRFTGFACTTPTDAGVFADRRIPEADLAYAAPELVRAEPSPADARTDLYALGVLLYECLVGVPPLTADTLPGWLHAHVAVEAPSALLARPDVPAVLDRILLKLISKDPGQRYQTARALHADFRRVTRSLDATGKAEPFELACGEFAEPARLSRDLFGRHRELTLLADLHAGFRRSSVRRIVLVTGEPGTGKSTLVDAFLADLDSTSAVCASGKGVQIRQGTPFAPIAQALRVALSRLLGGEERLLAAARARLGAVVGCGRVLADLVPDIAMLPAETHLLADVPAHLAQTRVARIIAETFGALASAEAPLVLFLDDLQWFDQGSLNVVRQLCSETPPNVFLIASHRADSHNRKAVRDVLDIARGADAFARELVLQPFVERETNALVAFMLKSMPDDVRAVSAVVHRQTGGNPFYIGQLLQRFLEEESLQFDAERQRWVWADDKHRRPHETADLMLDRIAALPPLQRSFLQRCASMGGRCPAAFAAELSFVTVEETVRAANSLLATGLLRQSGPDFQIAHDRVLEAAYATMSPAQRMREHLGNARRLAASHPSPHPDLAFEIASQIERADLDALSAEERPRFARILLVAARKNRAAGEALRALHVIELIRRIAAGAIPGDLASLEFEAEWLFCDCLLALARVDEALAAVEELSQLGRDAVDIADICRLKAIALTLKGAYAAAIDAARTGLRALDLELDDTGDPDALEVIYRRCQQKLDAFSIADLFSLPDMTDRRARSALALLSTLISSFFVRSDLRFLHVIKIIELTLTYGSAPESAYGLAWFGVLSAHHFGAYETGAAYATAACELATRDGYEAQRTAALIALDQVSAWTRPMRTALGYARDGALVGQTAGDLGMACYARNHIASDMLLIGDRLDLIRAELTDSIAMTRDVGYGDIGLILDAQTGFVDALVSGKNAIRIDVGELNSSSVATRFWVHHYAGLQSFLLGDIPVGLHHLEEAQAMAWAAPAHVDTANNTFFLALAHARLPGSERQPAARIDLMALARERFRAWAALNPGTFSPKHLLLEAEAARLAGQRVDAMALYERAADAAVTAGFIHDQALAQELAADVYLEANLGAAAQGCLRSAVLCYRQWGAEGKAVRLGERLTASARLDVSATASGGLQSELDLTAMAAASQTLSEEVGLEQVVRTLMKTMLVHAGAQFGLLLLQREGRPVIEATARVRSRAIDIELQPAAAPEDLMPASVLKTVLRTARSVTLADAAVEAAQRGLSMGGRHVRSLACIPLIKRGELIGILYLENDLSADVFTSRRMAMIEVIAPQAAISLDAARLYGDLMDEHMRRAQAEFQLREARSELARANQMTAMGGFATSIAHEINQPLATLVAHADAGLRWLNRAEPDLAEVASSLQNIRQAGRRAADIITALRSLVKLSPSTLSPVLIEDIVDDVLKIAAPDLSAGHVDLTVEFGAGRNRIMADNIQIQQVFFNIIRNAIQSMSNVEPSLRRLRITSSVLRDEVEVAIEDAGCGMSQQVVSRIFQPFFTTKKSGMGVGLAICRSIIELHGGTLEARSVEGEGSMFVVRLPIARA</sequence>
<dbReference type="Pfam" id="PF01590">
    <property type="entry name" value="GAF"/>
    <property type="match status" value="1"/>
</dbReference>
<feature type="domain" description="Histidine kinase" evidence="5">
    <location>
        <begin position="1501"/>
        <end position="1716"/>
    </location>
</feature>
<dbReference type="STRING" id="1123029.SAMN02745172_03298"/>
<dbReference type="InterPro" id="IPR029016">
    <property type="entry name" value="GAF-like_dom_sf"/>
</dbReference>
<dbReference type="SUPFAM" id="SSF56112">
    <property type="entry name" value="Protein kinase-like (PK-like)"/>
    <property type="match status" value="1"/>
</dbReference>
<evidence type="ECO:0000259" key="5">
    <source>
        <dbReference type="PROSITE" id="PS50109"/>
    </source>
</evidence>
<evidence type="ECO:0000313" key="7">
    <source>
        <dbReference type="Proteomes" id="UP000186406"/>
    </source>
</evidence>
<protein>
    <recommendedName>
        <fullName evidence="2">histidine kinase</fullName>
        <ecNumber evidence="2">2.7.13.3</ecNumber>
    </recommendedName>
</protein>
<gene>
    <name evidence="6" type="ORF">SAMN02745172_03298</name>
</gene>
<keyword evidence="7" id="KW-1185">Reference proteome</keyword>
<dbReference type="Gene3D" id="3.40.50.300">
    <property type="entry name" value="P-loop containing nucleotide triphosphate hydrolases"/>
    <property type="match status" value="1"/>
</dbReference>
<dbReference type="SMART" id="SM00388">
    <property type="entry name" value="HisKA"/>
    <property type="match status" value="1"/>
</dbReference>
<reference evidence="6 7" key="1">
    <citation type="submission" date="2016-12" db="EMBL/GenBank/DDBJ databases">
        <authorList>
            <person name="Song W.-J."/>
            <person name="Kurnit D.M."/>
        </authorList>
    </citation>
    <scope>NUCLEOTIDE SEQUENCE [LARGE SCALE GENOMIC DNA]</scope>
    <source>
        <strain evidence="6 7">DSM 19599</strain>
    </source>
</reference>
<dbReference type="SMART" id="SM00065">
    <property type="entry name" value="GAF"/>
    <property type="match status" value="1"/>
</dbReference>
<keyword evidence="3" id="KW-0597">Phosphoprotein</keyword>
<dbReference type="InterPro" id="IPR036097">
    <property type="entry name" value="HisK_dim/P_sf"/>
</dbReference>
<evidence type="ECO:0000259" key="4">
    <source>
        <dbReference type="PROSITE" id="PS50011"/>
    </source>
</evidence>
<dbReference type="SUPFAM" id="SSF47384">
    <property type="entry name" value="Homodimeric domain of signal transducing histidine kinase"/>
    <property type="match status" value="1"/>
</dbReference>
<dbReference type="Gene3D" id="3.30.565.10">
    <property type="entry name" value="Histidine kinase-like ATPase, C-terminal domain"/>
    <property type="match status" value="1"/>
</dbReference>
<dbReference type="SUPFAM" id="SSF55781">
    <property type="entry name" value="GAF domain-like"/>
    <property type="match status" value="1"/>
</dbReference>
<dbReference type="PROSITE" id="PS50109">
    <property type="entry name" value="HIS_KIN"/>
    <property type="match status" value="1"/>
</dbReference>
<accession>A0A1M7ZP90</accession>
<dbReference type="SUPFAM" id="SSF52540">
    <property type="entry name" value="P-loop containing nucleoside triphosphate hydrolases"/>
    <property type="match status" value="1"/>
</dbReference>
<feature type="domain" description="Protein kinase" evidence="4">
    <location>
        <begin position="41"/>
        <end position="293"/>
    </location>
</feature>
<dbReference type="PANTHER" id="PTHR43642">
    <property type="entry name" value="HYBRID SIGNAL TRANSDUCTION HISTIDINE KINASE G"/>
    <property type="match status" value="1"/>
</dbReference>
<dbReference type="EMBL" id="FRXO01000007">
    <property type="protein sequence ID" value="SHO66639.1"/>
    <property type="molecule type" value="Genomic_DNA"/>
</dbReference>
<evidence type="ECO:0000256" key="2">
    <source>
        <dbReference type="ARBA" id="ARBA00012438"/>
    </source>
</evidence>
<dbReference type="InterPro" id="IPR053159">
    <property type="entry name" value="Hybrid_Histidine_Kinase"/>
</dbReference>
<dbReference type="Proteomes" id="UP000186406">
    <property type="component" value="Unassembled WGS sequence"/>
</dbReference>
<dbReference type="GO" id="GO:0000155">
    <property type="term" value="F:phosphorelay sensor kinase activity"/>
    <property type="evidence" value="ECO:0007669"/>
    <property type="project" value="InterPro"/>
</dbReference>
<name>A0A1M7ZP90_9HYPH</name>
<dbReference type="Gene3D" id="1.10.287.130">
    <property type="match status" value="1"/>
</dbReference>
<dbReference type="GO" id="GO:0005524">
    <property type="term" value="F:ATP binding"/>
    <property type="evidence" value="ECO:0007669"/>
    <property type="project" value="InterPro"/>
</dbReference>
<evidence type="ECO:0000256" key="1">
    <source>
        <dbReference type="ARBA" id="ARBA00000085"/>
    </source>
</evidence>
<dbReference type="Pfam" id="PF00512">
    <property type="entry name" value="HisKA"/>
    <property type="match status" value="1"/>
</dbReference>
<dbReference type="InterPro" id="IPR005467">
    <property type="entry name" value="His_kinase_dom"/>
</dbReference>
<dbReference type="InterPro" id="IPR003018">
    <property type="entry name" value="GAF"/>
</dbReference>
<dbReference type="InterPro" id="IPR000719">
    <property type="entry name" value="Prot_kinase_dom"/>
</dbReference>
<dbReference type="SMART" id="SM00220">
    <property type="entry name" value="S_TKc"/>
    <property type="match status" value="1"/>
</dbReference>
<dbReference type="Pfam" id="PF13191">
    <property type="entry name" value="AAA_16"/>
    <property type="match status" value="1"/>
</dbReference>
<dbReference type="Pfam" id="PF02518">
    <property type="entry name" value="HATPase_c"/>
    <property type="match status" value="1"/>
</dbReference>
<dbReference type="SUPFAM" id="SSF55874">
    <property type="entry name" value="ATPase domain of HSP90 chaperone/DNA topoisomerase II/histidine kinase"/>
    <property type="match status" value="1"/>
</dbReference>
<dbReference type="InterPro" id="IPR041664">
    <property type="entry name" value="AAA_16"/>
</dbReference>
<dbReference type="PRINTS" id="PR00344">
    <property type="entry name" value="BCTRLSENSOR"/>
</dbReference>
<evidence type="ECO:0000256" key="3">
    <source>
        <dbReference type="ARBA" id="ARBA00022553"/>
    </source>
</evidence>
<dbReference type="Gene3D" id="1.10.510.10">
    <property type="entry name" value="Transferase(Phosphotransferase) domain 1"/>
    <property type="match status" value="1"/>
</dbReference>
<dbReference type="CDD" id="cd00082">
    <property type="entry name" value="HisKA"/>
    <property type="match status" value="1"/>
</dbReference>
<dbReference type="PANTHER" id="PTHR43642:SF1">
    <property type="entry name" value="HYBRID SIGNAL TRANSDUCTION HISTIDINE KINASE G"/>
    <property type="match status" value="1"/>
</dbReference>
<comment type="catalytic activity">
    <reaction evidence="1">
        <text>ATP + protein L-histidine = ADP + protein N-phospho-L-histidine.</text>
        <dbReference type="EC" id="2.7.13.3"/>
    </reaction>
</comment>
<dbReference type="Gene3D" id="3.30.450.40">
    <property type="match status" value="1"/>
</dbReference>
<organism evidence="6 7">
    <name type="scientific">Pseudoxanthobacter soli DSM 19599</name>
    <dbReference type="NCBI Taxonomy" id="1123029"/>
    <lineage>
        <taxon>Bacteria</taxon>
        <taxon>Pseudomonadati</taxon>
        <taxon>Pseudomonadota</taxon>
        <taxon>Alphaproteobacteria</taxon>
        <taxon>Hyphomicrobiales</taxon>
        <taxon>Segnochrobactraceae</taxon>
        <taxon>Pseudoxanthobacter</taxon>
    </lineage>
</organism>
<evidence type="ECO:0000313" key="6">
    <source>
        <dbReference type="EMBL" id="SHO66639.1"/>
    </source>
</evidence>
<dbReference type="InterPro" id="IPR011009">
    <property type="entry name" value="Kinase-like_dom_sf"/>
</dbReference>
<dbReference type="InterPro" id="IPR027417">
    <property type="entry name" value="P-loop_NTPase"/>
</dbReference>
<dbReference type="Pfam" id="PF00069">
    <property type="entry name" value="Pkinase"/>
    <property type="match status" value="1"/>
</dbReference>
<dbReference type="InterPro" id="IPR003661">
    <property type="entry name" value="HisK_dim/P_dom"/>
</dbReference>
<dbReference type="InterPro" id="IPR004358">
    <property type="entry name" value="Sig_transdc_His_kin-like_C"/>
</dbReference>
<dbReference type="InterPro" id="IPR036890">
    <property type="entry name" value="HATPase_C_sf"/>
</dbReference>